<dbReference type="CDD" id="cd13214">
    <property type="entry name" value="PH-GRAM_WBP2"/>
    <property type="match status" value="1"/>
</dbReference>
<evidence type="ECO:0000313" key="3">
    <source>
        <dbReference type="Proteomes" id="UP000030752"/>
    </source>
</evidence>
<dbReference type="VEuPathDB" id="FungiDB:HMPREF1541_02536"/>
<dbReference type="HOGENOM" id="CLU_066296_1_0_1"/>
<dbReference type="eggNOG" id="KOG3294">
    <property type="taxonomic scope" value="Eukaryota"/>
</dbReference>
<dbReference type="SUPFAM" id="SSF50729">
    <property type="entry name" value="PH domain-like"/>
    <property type="match status" value="1"/>
</dbReference>
<evidence type="ECO:0000256" key="1">
    <source>
        <dbReference type="SAM" id="MobiDB-lite"/>
    </source>
</evidence>
<evidence type="ECO:0000313" key="2">
    <source>
        <dbReference type="EMBL" id="ETN43377.1"/>
    </source>
</evidence>
<dbReference type="OrthoDB" id="1259151at2759"/>
<protein>
    <recommendedName>
        <fullName evidence="4">WW domain-containing protein</fullName>
    </recommendedName>
</protein>
<dbReference type="EMBL" id="KB822718">
    <property type="protein sequence ID" value="ETN43377.1"/>
    <property type="molecule type" value="Genomic_DNA"/>
</dbReference>
<proteinExistence type="predicted"/>
<organism evidence="2 3">
    <name type="scientific">Cyphellophora europaea (strain CBS 101466)</name>
    <name type="common">Phialophora europaea</name>
    <dbReference type="NCBI Taxonomy" id="1220924"/>
    <lineage>
        <taxon>Eukaryota</taxon>
        <taxon>Fungi</taxon>
        <taxon>Dikarya</taxon>
        <taxon>Ascomycota</taxon>
        <taxon>Pezizomycotina</taxon>
        <taxon>Eurotiomycetes</taxon>
        <taxon>Chaetothyriomycetidae</taxon>
        <taxon>Chaetothyriales</taxon>
        <taxon>Cyphellophoraceae</taxon>
        <taxon>Cyphellophora</taxon>
    </lineage>
</organism>
<feature type="region of interest" description="Disordered" evidence="1">
    <location>
        <begin position="192"/>
        <end position="242"/>
    </location>
</feature>
<accession>W2S3Y5</accession>
<dbReference type="Proteomes" id="UP000030752">
    <property type="component" value="Unassembled WGS sequence"/>
</dbReference>
<sequence length="242" mass="26646">MSVNWVMRNQEGNFVLLPGERHIWRSSPRTAFSLTSPRSYPGQNPINIQCTAGVLYLTNQRIVYLPEKVGPDFQSFSASLLNLHDTHTVLPWFGPNAWVAIVEPVAGGNIPQEHHIELKITFNDGGAPDYSANFERIKERLQQAVDVARESNMNGRPQAGVAGVNLESVHLDQLPTYESSATDRMAPEASQELVQTYPTRSAAPPTGGAGLSQPEAPAEAPPGYEETQQRSVQEELDRRFAA</sequence>
<dbReference type="GO" id="GO:0005634">
    <property type="term" value="C:nucleus"/>
    <property type="evidence" value="ECO:0007669"/>
    <property type="project" value="TreeGrafter"/>
</dbReference>
<dbReference type="InParanoid" id="W2S3Y5"/>
<feature type="compositionally biased region" description="Basic and acidic residues" evidence="1">
    <location>
        <begin position="232"/>
        <end position="242"/>
    </location>
</feature>
<evidence type="ECO:0008006" key="4">
    <source>
        <dbReference type="Google" id="ProtNLM"/>
    </source>
</evidence>
<dbReference type="GO" id="GO:0003713">
    <property type="term" value="F:transcription coactivator activity"/>
    <property type="evidence" value="ECO:0007669"/>
    <property type="project" value="InterPro"/>
</dbReference>
<gene>
    <name evidence="2" type="ORF">HMPREF1541_02536</name>
</gene>
<name>W2S3Y5_CYPE1</name>
<dbReference type="PANTHER" id="PTHR31606:SF1">
    <property type="entry name" value="WW DOMAIN BINDING PROTEIN 2, ISOFORM E"/>
    <property type="match status" value="1"/>
</dbReference>
<dbReference type="InterPro" id="IPR044852">
    <property type="entry name" value="WBP2-like"/>
</dbReference>
<reference evidence="2 3" key="1">
    <citation type="submission" date="2013-03" db="EMBL/GenBank/DDBJ databases">
        <title>The Genome Sequence of Phialophora europaea CBS 101466.</title>
        <authorList>
            <consortium name="The Broad Institute Genomics Platform"/>
            <person name="Cuomo C."/>
            <person name="de Hoog S."/>
            <person name="Gorbushina A."/>
            <person name="Walker B."/>
            <person name="Young S.K."/>
            <person name="Zeng Q."/>
            <person name="Gargeya S."/>
            <person name="Fitzgerald M."/>
            <person name="Haas B."/>
            <person name="Abouelleil A."/>
            <person name="Allen A.W."/>
            <person name="Alvarado L."/>
            <person name="Arachchi H.M."/>
            <person name="Berlin A.M."/>
            <person name="Chapman S.B."/>
            <person name="Gainer-Dewar J."/>
            <person name="Goldberg J."/>
            <person name="Griggs A."/>
            <person name="Gujja S."/>
            <person name="Hansen M."/>
            <person name="Howarth C."/>
            <person name="Imamovic A."/>
            <person name="Ireland A."/>
            <person name="Larimer J."/>
            <person name="McCowan C."/>
            <person name="Murphy C."/>
            <person name="Pearson M."/>
            <person name="Poon T.W."/>
            <person name="Priest M."/>
            <person name="Roberts A."/>
            <person name="Saif S."/>
            <person name="Shea T."/>
            <person name="Sisk P."/>
            <person name="Sykes S."/>
            <person name="Wortman J."/>
            <person name="Nusbaum C."/>
            <person name="Birren B."/>
        </authorList>
    </citation>
    <scope>NUCLEOTIDE SEQUENCE [LARGE SCALE GENOMIC DNA]</scope>
    <source>
        <strain evidence="2 3">CBS 101466</strain>
    </source>
</reference>
<dbReference type="PANTHER" id="PTHR31606">
    <property type="entry name" value="WW DOMAIN BINDING PROTEIN 2, ISOFORM E"/>
    <property type="match status" value="1"/>
</dbReference>
<keyword evidence="3" id="KW-1185">Reference proteome</keyword>
<dbReference type="GeneID" id="19969875"/>
<feature type="compositionally biased region" description="Low complexity" evidence="1">
    <location>
        <begin position="214"/>
        <end position="226"/>
    </location>
</feature>
<dbReference type="RefSeq" id="XP_008715113.1">
    <property type="nucleotide sequence ID" value="XM_008716891.1"/>
</dbReference>
<dbReference type="AlphaFoldDB" id="W2S3Y5"/>
<dbReference type="GO" id="GO:0031490">
    <property type="term" value="F:chromatin DNA binding"/>
    <property type="evidence" value="ECO:0007669"/>
    <property type="project" value="TreeGrafter"/>
</dbReference>
<dbReference type="STRING" id="1220924.W2S3Y5"/>